<accession>A0AAD6WSQ6</accession>
<comment type="caution">
    <text evidence="1">The sequence shown here is derived from an EMBL/GenBank/DDBJ whole genome shotgun (WGS) entry which is preliminary data.</text>
</comment>
<proteinExistence type="predicted"/>
<keyword evidence="2" id="KW-1185">Reference proteome</keyword>
<sequence length="528" mass="59227">MSTETSVAELIQAPMGASKITDARYHDLLNSNEPPMHFECPFLQSALSNWRDRLAQHDSDDSVRQLQGHTEEREYLVAGVTRHTAILSPLRRMPSENLSEIFSTTLPSDSQLLDRGRIELKDSPWTLSHICGRWRAIALGCPSLWSFIAIDCDILDKPLVAYPLALLRVQLDRASQLRVHFAAGLSHSRHQIALLELLVEYSPLWVEANLALLPELLPVIAAVRGCVPILRSLWLEWGNHNRAHRQRLPEANIDCFEDAPALRSASSLLEEYPHVSFPAHQLTRYQLNGSWQRHVDILRSATNLVEARVHIIEDYSAHTVSGGVIELPRLRLLYISHTDILNSLKLPALRELGLIITSDPDTPRYIDSMVMRSSCILRELWVVGLVGEMIVMILRKHQGIARFVNIATNSADEAAAVISALSARDASGIFTLAPQLESVFFALEAALIDYADLYIDVLSTRWKATGCALNSAGLLIIKSAPRDPELTPSSRLRLDNLRRAGLDLLFVEGDAVMHMISEWLFDPFIRRL</sequence>
<protein>
    <recommendedName>
        <fullName evidence="3">F-box domain-containing protein</fullName>
    </recommendedName>
</protein>
<dbReference type="EMBL" id="JARJCM010000186">
    <property type="protein sequence ID" value="KAJ7023585.1"/>
    <property type="molecule type" value="Genomic_DNA"/>
</dbReference>
<evidence type="ECO:0000313" key="1">
    <source>
        <dbReference type="EMBL" id="KAJ7023585.1"/>
    </source>
</evidence>
<dbReference type="AlphaFoldDB" id="A0AAD6WSQ6"/>
<evidence type="ECO:0000313" key="2">
    <source>
        <dbReference type="Proteomes" id="UP001218188"/>
    </source>
</evidence>
<name>A0AAD6WSQ6_9AGAR</name>
<gene>
    <name evidence="1" type="ORF">C8F04DRAFT_179714</name>
</gene>
<organism evidence="1 2">
    <name type="scientific">Mycena alexandri</name>
    <dbReference type="NCBI Taxonomy" id="1745969"/>
    <lineage>
        <taxon>Eukaryota</taxon>
        <taxon>Fungi</taxon>
        <taxon>Dikarya</taxon>
        <taxon>Basidiomycota</taxon>
        <taxon>Agaricomycotina</taxon>
        <taxon>Agaricomycetes</taxon>
        <taxon>Agaricomycetidae</taxon>
        <taxon>Agaricales</taxon>
        <taxon>Marasmiineae</taxon>
        <taxon>Mycenaceae</taxon>
        <taxon>Mycena</taxon>
    </lineage>
</organism>
<evidence type="ECO:0008006" key="3">
    <source>
        <dbReference type="Google" id="ProtNLM"/>
    </source>
</evidence>
<reference evidence="1" key="1">
    <citation type="submission" date="2023-03" db="EMBL/GenBank/DDBJ databases">
        <title>Massive genome expansion in bonnet fungi (Mycena s.s.) driven by repeated elements and novel gene families across ecological guilds.</title>
        <authorList>
            <consortium name="Lawrence Berkeley National Laboratory"/>
            <person name="Harder C.B."/>
            <person name="Miyauchi S."/>
            <person name="Viragh M."/>
            <person name="Kuo A."/>
            <person name="Thoen E."/>
            <person name="Andreopoulos B."/>
            <person name="Lu D."/>
            <person name="Skrede I."/>
            <person name="Drula E."/>
            <person name="Henrissat B."/>
            <person name="Morin E."/>
            <person name="Kohler A."/>
            <person name="Barry K."/>
            <person name="LaButti K."/>
            <person name="Morin E."/>
            <person name="Salamov A."/>
            <person name="Lipzen A."/>
            <person name="Mereny Z."/>
            <person name="Hegedus B."/>
            <person name="Baldrian P."/>
            <person name="Stursova M."/>
            <person name="Weitz H."/>
            <person name="Taylor A."/>
            <person name="Grigoriev I.V."/>
            <person name="Nagy L.G."/>
            <person name="Martin F."/>
            <person name="Kauserud H."/>
        </authorList>
    </citation>
    <scope>NUCLEOTIDE SEQUENCE</scope>
    <source>
        <strain evidence="1">CBHHK200</strain>
    </source>
</reference>
<dbReference type="Proteomes" id="UP001218188">
    <property type="component" value="Unassembled WGS sequence"/>
</dbReference>